<dbReference type="InterPro" id="IPR047057">
    <property type="entry name" value="MerR_fam"/>
</dbReference>
<reference evidence="3 4" key="1">
    <citation type="submission" date="2020-09" db="EMBL/GenBank/DDBJ databases">
        <title>Sphingomonas sp., a new species isolated from pork steak.</title>
        <authorList>
            <person name="Heidler von Heilborn D."/>
        </authorList>
    </citation>
    <scope>NUCLEOTIDE SEQUENCE [LARGE SCALE GENOMIC DNA]</scope>
    <source>
        <strain evidence="4">S8-3T</strain>
    </source>
</reference>
<dbReference type="AlphaFoldDB" id="A0A7H0LFH5"/>
<dbReference type="Proteomes" id="UP000516148">
    <property type="component" value="Chromosome"/>
</dbReference>
<keyword evidence="4" id="KW-1185">Reference proteome</keyword>
<dbReference type="RefSeq" id="WP_187760756.1">
    <property type="nucleotide sequence ID" value="NZ_JANQBJ010000010.1"/>
</dbReference>
<gene>
    <name evidence="3" type="ORF">H3Z74_16970</name>
</gene>
<dbReference type="InterPro" id="IPR000551">
    <property type="entry name" value="MerR-type_HTH_dom"/>
</dbReference>
<feature type="domain" description="HTH merR-type" evidence="2">
    <location>
        <begin position="5"/>
        <end position="74"/>
    </location>
</feature>
<dbReference type="EMBL" id="CP061038">
    <property type="protein sequence ID" value="QNQ08428.1"/>
    <property type="molecule type" value="Genomic_DNA"/>
</dbReference>
<dbReference type="KEGG" id="spap:H3Z74_16970"/>
<dbReference type="CDD" id="cd00592">
    <property type="entry name" value="HTH_MerR-like"/>
    <property type="match status" value="1"/>
</dbReference>
<dbReference type="GO" id="GO:0003700">
    <property type="term" value="F:DNA-binding transcription factor activity"/>
    <property type="evidence" value="ECO:0007669"/>
    <property type="project" value="InterPro"/>
</dbReference>
<dbReference type="PROSITE" id="PS50937">
    <property type="entry name" value="HTH_MERR_2"/>
    <property type="match status" value="1"/>
</dbReference>
<evidence type="ECO:0000256" key="1">
    <source>
        <dbReference type="ARBA" id="ARBA00023125"/>
    </source>
</evidence>
<dbReference type="SUPFAM" id="SSF46955">
    <property type="entry name" value="Putative DNA-binding domain"/>
    <property type="match status" value="1"/>
</dbReference>
<accession>A0A7H0LFH5</accession>
<proteinExistence type="predicted"/>
<dbReference type="PRINTS" id="PR00040">
    <property type="entry name" value="HTHMERR"/>
</dbReference>
<dbReference type="InterPro" id="IPR009061">
    <property type="entry name" value="DNA-bd_dom_put_sf"/>
</dbReference>
<dbReference type="SMART" id="SM00422">
    <property type="entry name" value="HTH_MERR"/>
    <property type="match status" value="1"/>
</dbReference>
<dbReference type="Gene3D" id="1.10.1660.10">
    <property type="match status" value="1"/>
</dbReference>
<organism evidence="3 4">
    <name type="scientific">Sphingomonas alpina</name>
    <dbReference type="NCBI Taxonomy" id="653931"/>
    <lineage>
        <taxon>Bacteria</taxon>
        <taxon>Pseudomonadati</taxon>
        <taxon>Pseudomonadota</taxon>
        <taxon>Alphaproteobacteria</taxon>
        <taxon>Sphingomonadales</taxon>
        <taxon>Sphingomonadaceae</taxon>
        <taxon>Sphingomonas</taxon>
    </lineage>
</organism>
<dbReference type="Pfam" id="PF13411">
    <property type="entry name" value="MerR_1"/>
    <property type="match status" value="1"/>
</dbReference>
<evidence type="ECO:0000313" key="4">
    <source>
        <dbReference type="Proteomes" id="UP000516148"/>
    </source>
</evidence>
<dbReference type="GO" id="GO:0003677">
    <property type="term" value="F:DNA binding"/>
    <property type="evidence" value="ECO:0007669"/>
    <property type="project" value="UniProtKB-KW"/>
</dbReference>
<name>A0A7H0LFH5_9SPHN</name>
<evidence type="ECO:0000259" key="2">
    <source>
        <dbReference type="PROSITE" id="PS50937"/>
    </source>
</evidence>
<protein>
    <submittedName>
        <fullName evidence="3">MerR family transcriptional regulator</fullName>
    </submittedName>
</protein>
<sequence>MGVKLYTIGELASLTGQSVRRIRFYSDKGLLPPNIRSASNYRLYADADVARLDLIRALRDAGVGLAAIEKLLRSRLSLRDVLRTRLDILETEILAKRRTAAVLRATLRVPDPAANDLRRLWTMSRLSNAQMRTLVETFVDRIAEGAPIDDDWRERMMETSVPDLPDDPTEEQIAAWEEIATLLEDEGFAQELRAETSAFWTDALDPAAYQDASLKTYEVVTRAVDQDLAPDSAEGRAIAQEWLRTSARAMGRTPDRAFIDWHIAQYDKLSGRMGRYRELLAQLRGETVTKAESRAWSWLNDAMKAAVPA</sequence>
<dbReference type="PANTHER" id="PTHR30204:SF93">
    <property type="entry name" value="HTH MERR-TYPE DOMAIN-CONTAINING PROTEIN"/>
    <property type="match status" value="1"/>
</dbReference>
<evidence type="ECO:0000313" key="3">
    <source>
        <dbReference type="EMBL" id="QNQ08428.1"/>
    </source>
</evidence>
<dbReference type="PANTHER" id="PTHR30204">
    <property type="entry name" value="REDOX-CYCLING DRUG-SENSING TRANSCRIPTIONAL ACTIVATOR SOXR"/>
    <property type="match status" value="1"/>
</dbReference>
<keyword evidence="1" id="KW-0238">DNA-binding</keyword>